<dbReference type="Proteomes" id="UP001074446">
    <property type="component" value="Unassembled WGS sequence"/>
</dbReference>
<comment type="caution">
    <text evidence="2">The sequence shown here is derived from an EMBL/GenBank/DDBJ whole genome shotgun (WGS) entry which is preliminary data.</text>
</comment>
<dbReference type="Proteomes" id="UP001068021">
    <property type="component" value="Unassembled WGS sequence"/>
</dbReference>
<dbReference type="RefSeq" id="WP_048082922.1">
    <property type="nucleotide sequence ID" value="NZ_JAPVER010000020.1"/>
</dbReference>
<name>A0A9E5DP27_9EURY</name>
<sequence>MTDIDLEKVMQTLANTPKDQINLTYHTLDKISDRDLAEDWIFESLNRKKPQGILKQDSNKFKLHYNHPAKKGYDLIIVIAVISSPKKIIRVVTAYEQTVKRRLRI</sequence>
<gene>
    <name evidence="2" type="ORF">O3H35_04625</name>
    <name evidence="1" type="ORF">O3H54_10960</name>
</gene>
<dbReference type="EMBL" id="JAPVER010000020">
    <property type="protein sequence ID" value="MCZ3366400.1"/>
    <property type="molecule type" value="Genomic_DNA"/>
</dbReference>
<evidence type="ECO:0000313" key="3">
    <source>
        <dbReference type="Proteomes" id="UP001068021"/>
    </source>
</evidence>
<evidence type="ECO:0000313" key="2">
    <source>
        <dbReference type="EMBL" id="MCZ3371908.1"/>
    </source>
</evidence>
<evidence type="ECO:0008006" key="4">
    <source>
        <dbReference type="Google" id="ProtNLM"/>
    </source>
</evidence>
<keyword evidence="3" id="KW-1185">Reference proteome</keyword>
<protein>
    <recommendedName>
        <fullName evidence="4">DUF4258 domain-containing protein</fullName>
    </recommendedName>
</protein>
<organism evidence="2">
    <name type="scientific">Methanobacterium veterum</name>
    <dbReference type="NCBI Taxonomy" id="408577"/>
    <lineage>
        <taxon>Archaea</taxon>
        <taxon>Methanobacteriati</taxon>
        <taxon>Methanobacteriota</taxon>
        <taxon>Methanomada group</taxon>
        <taxon>Methanobacteria</taxon>
        <taxon>Methanobacteriales</taxon>
        <taxon>Methanobacteriaceae</taxon>
        <taxon>Methanobacterium</taxon>
    </lineage>
</organism>
<proteinExistence type="predicted"/>
<dbReference type="AlphaFoldDB" id="A0A9E5DP27"/>
<dbReference type="EMBL" id="JAPVES010000029">
    <property type="protein sequence ID" value="MCZ3371908.1"/>
    <property type="molecule type" value="Genomic_DNA"/>
</dbReference>
<evidence type="ECO:0000313" key="1">
    <source>
        <dbReference type="EMBL" id="MCZ3366400.1"/>
    </source>
</evidence>
<accession>A0A9E5DP27</accession>
<reference evidence="2" key="1">
    <citation type="submission" date="2022-12" db="EMBL/GenBank/DDBJ databases">
        <title>Reclassification of two methanogenic archaea species isolated from the Kolyma lowland permafrost.</title>
        <authorList>
            <person name="Trubitsyn V.E."/>
            <person name="Rivkina E.M."/>
            <person name="Shcherbakova V.A."/>
        </authorList>
    </citation>
    <scope>NUCLEOTIDE SEQUENCE</scope>
    <source>
        <strain evidence="1">M2</strain>
        <strain evidence="2">MK4</strain>
    </source>
</reference>